<keyword evidence="4 5" id="KW-0472">Membrane</keyword>
<dbReference type="Pfam" id="PF00520">
    <property type="entry name" value="Ion_trans"/>
    <property type="match status" value="1"/>
</dbReference>
<dbReference type="InterPro" id="IPR005821">
    <property type="entry name" value="Ion_trans_dom"/>
</dbReference>
<accession>A0A448XDW8</accession>
<keyword evidence="3 5" id="KW-1133">Transmembrane helix</keyword>
<evidence type="ECO:0000256" key="1">
    <source>
        <dbReference type="ARBA" id="ARBA00004141"/>
    </source>
</evidence>
<dbReference type="EMBL" id="CAAALY010247843">
    <property type="protein sequence ID" value="VEL34525.1"/>
    <property type="molecule type" value="Genomic_DNA"/>
</dbReference>
<dbReference type="GO" id="GO:0005886">
    <property type="term" value="C:plasma membrane"/>
    <property type="evidence" value="ECO:0007669"/>
    <property type="project" value="TreeGrafter"/>
</dbReference>
<evidence type="ECO:0000313" key="7">
    <source>
        <dbReference type="EMBL" id="VEL34525.1"/>
    </source>
</evidence>
<keyword evidence="8" id="KW-1185">Reference proteome</keyword>
<dbReference type="PANTHER" id="PTHR10217">
    <property type="entry name" value="VOLTAGE AND LIGAND GATED POTASSIUM CHANNEL"/>
    <property type="match status" value="1"/>
</dbReference>
<dbReference type="Gene3D" id="2.60.120.10">
    <property type="entry name" value="Jelly Rolls"/>
    <property type="match status" value="1"/>
</dbReference>
<feature type="transmembrane region" description="Helical" evidence="5">
    <location>
        <begin position="136"/>
        <end position="160"/>
    </location>
</feature>
<dbReference type="FunFam" id="1.10.1200.260:FF:000001">
    <property type="entry name" value="Potassium voltage-gated channel subfamily H member 7"/>
    <property type="match status" value="1"/>
</dbReference>
<organism evidence="7 8">
    <name type="scientific">Protopolystoma xenopodis</name>
    <dbReference type="NCBI Taxonomy" id="117903"/>
    <lineage>
        <taxon>Eukaryota</taxon>
        <taxon>Metazoa</taxon>
        <taxon>Spiralia</taxon>
        <taxon>Lophotrochozoa</taxon>
        <taxon>Platyhelminthes</taxon>
        <taxon>Monogenea</taxon>
        <taxon>Polyopisthocotylea</taxon>
        <taxon>Polystomatidea</taxon>
        <taxon>Polystomatidae</taxon>
        <taxon>Protopolystoma</taxon>
    </lineage>
</organism>
<dbReference type="PANTHER" id="PTHR10217:SF548">
    <property type="entry name" value="GH12235P"/>
    <property type="match status" value="1"/>
</dbReference>
<evidence type="ECO:0000256" key="5">
    <source>
        <dbReference type="SAM" id="Phobius"/>
    </source>
</evidence>
<evidence type="ECO:0000259" key="6">
    <source>
        <dbReference type="Pfam" id="PF00520"/>
    </source>
</evidence>
<dbReference type="Gene3D" id="1.10.287.70">
    <property type="match status" value="1"/>
</dbReference>
<comment type="subcellular location">
    <subcellularLocation>
        <location evidence="1">Membrane</location>
        <topology evidence="1">Multi-pass membrane protein</topology>
    </subcellularLocation>
</comment>
<reference evidence="7" key="1">
    <citation type="submission" date="2018-11" db="EMBL/GenBank/DDBJ databases">
        <authorList>
            <consortium name="Pathogen Informatics"/>
        </authorList>
    </citation>
    <scope>NUCLEOTIDE SEQUENCE</scope>
</reference>
<sequence length="248" mass="28711">MAGLIGLLKTARLLRLVRVVRKLDRYSEYGAVVLLFLMTTFALIAHWLACIWYAIGNIERQQQKMRIGWLDVLAEHTKQPYQDDESFLVSFNHTLPWFESGPSSKSKYITALYFTFSSLTSVGFGNVSPNTNPEKIFSICTMLIGSLMYAGIFGHVSAIIQRLYSGTARYHIQMLRVKEFIRFHQIPNPLRQRLEEFFQHAWSYTNGIDMNMVLRSFPECLQADICLHLNRNLLNNCPAFKRNFAHSF</sequence>
<dbReference type="InterPro" id="IPR014710">
    <property type="entry name" value="RmlC-like_jellyroll"/>
</dbReference>
<comment type="caution">
    <text evidence="7">The sequence shown here is derived from an EMBL/GenBank/DDBJ whole genome shotgun (WGS) entry which is preliminary data.</text>
</comment>
<gene>
    <name evidence="7" type="ORF">PXEA_LOCUS27965</name>
</gene>
<evidence type="ECO:0000256" key="3">
    <source>
        <dbReference type="ARBA" id="ARBA00022989"/>
    </source>
</evidence>
<dbReference type="GO" id="GO:0042391">
    <property type="term" value="P:regulation of membrane potential"/>
    <property type="evidence" value="ECO:0007669"/>
    <property type="project" value="TreeGrafter"/>
</dbReference>
<dbReference type="OrthoDB" id="432483at2759"/>
<proteinExistence type="predicted"/>
<evidence type="ECO:0000256" key="2">
    <source>
        <dbReference type="ARBA" id="ARBA00022692"/>
    </source>
</evidence>
<dbReference type="GO" id="GO:0005242">
    <property type="term" value="F:inward rectifier potassium channel activity"/>
    <property type="evidence" value="ECO:0007669"/>
    <property type="project" value="TreeGrafter"/>
</dbReference>
<feature type="domain" description="Ion transport" evidence="6">
    <location>
        <begin position="4"/>
        <end position="165"/>
    </location>
</feature>
<dbReference type="Proteomes" id="UP000784294">
    <property type="component" value="Unassembled WGS sequence"/>
</dbReference>
<feature type="transmembrane region" description="Helical" evidence="5">
    <location>
        <begin position="29"/>
        <end position="55"/>
    </location>
</feature>
<keyword evidence="2 5" id="KW-0812">Transmembrane</keyword>
<dbReference type="InterPro" id="IPR050818">
    <property type="entry name" value="KCNH_animal-type"/>
</dbReference>
<name>A0A448XDW8_9PLAT</name>
<dbReference type="FunFam" id="1.10.287.70:FF:000554">
    <property type="entry name" value="Uncharacterized protein"/>
    <property type="match status" value="1"/>
</dbReference>
<dbReference type="AlphaFoldDB" id="A0A448XDW8"/>
<dbReference type="SUPFAM" id="SSF81324">
    <property type="entry name" value="Voltage-gated potassium channels"/>
    <property type="match status" value="1"/>
</dbReference>
<dbReference type="Gene3D" id="1.10.1200.260">
    <property type="match status" value="1"/>
</dbReference>
<evidence type="ECO:0000256" key="4">
    <source>
        <dbReference type="ARBA" id="ARBA00023136"/>
    </source>
</evidence>
<feature type="transmembrane region" description="Helical" evidence="5">
    <location>
        <begin position="108"/>
        <end position="124"/>
    </location>
</feature>
<evidence type="ECO:0000313" key="8">
    <source>
        <dbReference type="Proteomes" id="UP000784294"/>
    </source>
</evidence>
<protein>
    <recommendedName>
        <fullName evidence="6">Ion transport domain-containing protein</fullName>
    </recommendedName>
</protein>